<keyword evidence="4" id="KW-1185">Reference proteome</keyword>
<feature type="compositionally biased region" description="Basic and acidic residues" evidence="1">
    <location>
        <begin position="13"/>
        <end position="28"/>
    </location>
</feature>
<feature type="transmembrane region" description="Helical" evidence="2">
    <location>
        <begin position="86"/>
        <end position="104"/>
    </location>
</feature>
<keyword evidence="2" id="KW-0812">Transmembrane</keyword>
<dbReference type="KEGG" id="ptaw:DW352_11895"/>
<evidence type="ECO:0000256" key="1">
    <source>
        <dbReference type="SAM" id="MobiDB-lite"/>
    </source>
</evidence>
<gene>
    <name evidence="3" type="ORF">DW352_11895</name>
</gene>
<feature type="compositionally biased region" description="Low complexity" evidence="1">
    <location>
        <begin position="29"/>
        <end position="40"/>
    </location>
</feature>
<evidence type="ECO:0008006" key="5">
    <source>
        <dbReference type="Google" id="ProtNLM"/>
    </source>
</evidence>
<keyword evidence="2" id="KW-0472">Membrane</keyword>
<dbReference type="Proteomes" id="UP000254889">
    <property type="component" value="Chromosome"/>
</dbReference>
<feature type="compositionally biased region" description="Basic and acidic residues" evidence="1">
    <location>
        <begin position="44"/>
        <end position="62"/>
    </location>
</feature>
<evidence type="ECO:0000313" key="4">
    <source>
        <dbReference type="Proteomes" id="UP000254889"/>
    </source>
</evidence>
<protein>
    <recommendedName>
        <fullName evidence="5">DUF883 family protein</fullName>
    </recommendedName>
</protein>
<proteinExistence type="predicted"/>
<organism evidence="3 4">
    <name type="scientific">Pseudolabrys taiwanensis</name>
    <dbReference type="NCBI Taxonomy" id="331696"/>
    <lineage>
        <taxon>Bacteria</taxon>
        <taxon>Pseudomonadati</taxon>
        <taxon>Pseudomonadota</taxon>
        <taxon>Alphaproteobacteria</taxon>
        <taxon>Hyphomicrobiales</taxon>
        <taxon>Xanthobacteraceae</taxon>
        <taxon>Pseudolabrys</taxon>
    </lineage>
</organism>
<sequence length="106" mass="11431">MVATDPTLSRELNALREELSTARRERPETAASPPRESSAPPSDPPKDSAEKDSAADEHIREQLGEFIDEATQFFAQAEKSIAAHPAQSVVGALLVGILVGRLLGRR</sequence>
<reference evidence="3 4" key="1">
    <citation type="submission" date="2018-07" db="EMBL/GenBank/DDBJ databases">
        <authorList>
            <person name="Quirk P.G."/>
            <person name="Krulwich T.A."/>
        </authorList>
    </citation>
    <scope>NUCLEOTIDE SEQUENCE [LARGE SCALE GENOMIC DNA]</scope>
    <source>
        <strain evidence="3 4">CC-BB4</strain>
    </source>
</reference>
<dbReference type="AlphaFoldDB" id="A0A345ZW58"/>
<feature type="region of interest" description="Disordered" evidence="1">
    <location>
        <begin position="1"/>
        <end position="62"/>
    </location>
</feature>
<name>A0A345ZW58_9HYPH</name>
<dbReference type="EMBL" id="CP031417">
    <property type="protein sequence ID" value="AXK81155.1"/>
    <property type="molecule type" value="Genomic_DNA"/>
</dbReference>
<evidence type="ECO:0000313" key="3">
    <source>
        <dbReference type="EMBL" id="AXK81155.1"/>
    </source>
</evidence>
<keyword evidence="2" id="KW-1133">Transmembrane helix</keyword>
<evidence type="ECO:0000256" key="2">
    <source>
        <dbReference type="SAM" id="Phobius"/>
    </source>
</evidence>
<accession>A0A345ZW58</accession>